<organism evidence="3 4">
    <name type="scientific">Brevibacterium rongguiense</name>
    <dbReference type="NCBI Taxonomy" id="2695267"/>
    <lineage>
        <taxon>Bacteria</taxon>
        <taxon>Bacillati</taxon>
        <taxon>Actinomycetota</taxon>
        <taxon>Actinomycetes</taxon>
        <taxon>Micrococcales</taxon>
        <taxon>Brevibacteriaceae</taxon>
        <taxon>Brevibacterium</taxon>
    </lineage>
</organism>
<evidence type="ECO:0000256" key="2">
    <source>
        <dbReference type="SAM" id="Phobius"/>
    </source>
</evidence>
<sequence length="131" mass="13764">MSAIAQLGSLAVLAQRPSPAGTTSPGTQVHYSDPAQVTPGTIGFIATALVAILTVFLIRDATRRVRRVRAADDAHTVSHFPIERRPRIRPKDGGDAVPAHRVDAQADTAAGDGAATAEDPERNEEPPGAQR</sequence>
<reference evidence="3 4" key="1">
    <citation type="submission" date="2020-01" db="EMBL/GenBank/DDBJ databases">
        <authorList>
            <person name="Deng T."/>
        </authorList>
    </citation>
    <scope>NUCLEOTIDE SEQUENCE [LARGE SCALE GENOMIC DNA]</scope>
    <source>
        <strain evidence="3 4">5221</strain>
    </source>
</reference>
<proteinExistence type="predicted"/>
<comment type="caution">
    <text evidence="3">The sequence shown here is derived from an EMBL/GenBank/DDBJ whole genome shotgun (WGS) entry which is preliminary data.</text>
</comment>
<feature type="region of interest" description="Disordered" evidence="1">
    <location>
        <begin position="70"/>
        <end position="131"/>
    </location>
</feature>
<keyword evidence="4" id="KW-1185">Reference proteome</keyword>
<feature type="compositionally biased region" description="Basic and acidic residues" evidence="1">
    <location>
        <begin position="70"/>
        <end position="104"/>
    </location>
</feature>
<evidence type="ECO:0000313" key="3">
    <source>
        <dbReference type="EMBL" id="MYM19647.1"/>
    </source>
</evidence>
<accession>A0A6N9H6B3</accession>
<keyword evidence="2" id="KW-1133">Transmembrane helix</keyword>
<feature type="transmembrane region" description="Helical" evidence="2">
    <location>
        <begin position="38"/>
        <end position="58"/>
    </location>
</feature>
<evidence type="ECO:0008006" key="5">
    <source>
        <dbReference type="Google" id="ProtNLM"/>
    </source>
</evidence>
<feature type="compositionally biased region" description="Low complexity" evidence="1">
    <location>
        <begin position="105"/>
        <end position="117"/>
    </location>
</feature>
<keyword evidence="2" id="KW-0472">Membrane</keyword>
<dbReference type="RefSeq" id="WP_160953077.1">
    <property type="nucleotide sequence ID" value="NZ_WWEQ01000021.1"/>
</dbReference>
<dbReference type="AlphaFoldDB" id="A0A6N9H6B3"/>
<keyword evidence="2" id="KW-0812">Transmembrane</keyword>
<evidence type="ECO:0000256" key="1">
    <source>
        <dbReference type="SAM" id="MobiDB-lite"/>
    </source>
</evidence>
<dbReference type="Proteomes" id="UP000469215">
    <property type="component" value="Unassembled WGS sequence"/>
</dbReference>
<dbReference type="EMBL" id="WWEQ01000021">
    <property type="protein sequence ID" value="MYM19647.1"/>
    <property type="molecule type" value="Genomic_DNA"/>
</dbReference>
<gene>
    <name evidence="3" type="ORF">GSY69_06600</name>
</gene>
<evidence type="ECO:0000313" key="4">
    <source>
        <dbReference type="Proteomes" id="UP000469215"/>
    </source>
</evidence>
<protein>
    <recommendedName>
        <fullName evidence="5">Transmembrane protein</fullName>
    </recommendedName>
</protein>
<name>A0A6N9H6B3_9MICO</name>